<keyword evidence="2" id="KW-1185">Reference proteome</keyword>
<dbReference type="GO" id="GO:0003964">
    <property type="term" value="F:RNA-directed DNA polymerase activity"/>
    <property type="evidence" value="ECO:0007669"/>
    <property type="project" value="UniProtKB-KW"/>
</dbReference>
<name>A0A3M7QX24_BRAPC</name>
<dbReference type="Proteomes" id="UP000276133">
    <property type="component" value="Unassembled WGS sequence"/>
</dbReference>
<evidence type="ECO:0000313" key="2">
    <source>
        <dbReference type="Proteomes" id="UP000276133"/>
    </source>
</evidence>
<comment type="caution">
    <text evidence="1">The sequence shown here is derived from an EMBL/GenBank/DDBJ whole genome shotgun (WGS) entry which is preliminary data.</text>
</comment>
<reference evidence="1 2" key="1">
    <citation type="journal article" date="2018" name="Sci. Rep.">
        <title>Genomic signatures of local adaptation to the degree of environmental predictability in rotifers.</title>
        <authorList>
            <person name="Franch-Gras L."/>
            <person name="Hahn C."/>
            <person name="Garcia-Roger E.M."/>
            <person name="Carmona M.J."/>
            <person name="Serra M."/>
            <person name="Gomez A."/>
        </authorList>
    </citation>
    <scope>NUCLEOTIDE SEQUENCE [LARGE SCALE GENOMIC DNA]</scope>
    <source>
        <strain evidence="1">HYR1</strain>
    </source>
</reference>
<keyword evidence="1" id="KW-0695">RNA-directed DNA polymerase</keyword>
<gene>
    <name evidence="1" type="ORF">BpHYR1_037869</name>
</gene>
<proteinExistence type="predicted"/>
<dbReference type="AlphaFoldDB" id="A0A3M7QX24"/>
<dbReference type="EMBL" id="REGN01004928">
    <property type="protein sequence ID" value="RNA15538.1"/>
    <property type="molecule type" value="Genomic_DNA"/>
</dbReference>
<organism evidence="1 2">
    <name type="scientific">Brachionus plicatilis</name>
    <name type="common">Marine rotifer</name>
    <name type="synonym">Brachionus muelleri</name>
    <dbReference type="NCBI Taxonomy" id="10195"/>
    <lineage>
        <taxon>Eukaryota</taxon>
        <taxon>Metazoa</taxon>
        <taxon>Spiralia</taxon>
        <taxon>Gnathifera</taxon>
        <taxon>Rotifera</taxon>
        <taxon>Eurotatoria</taxon>
        <taxon>Monogononta</taxon>
        <taxon>Pseudotrocha</taxon>
        <taxon>Ploima</taxon>
        <taxon>Brachionidae</taxon>
        <taxon>Brachionus</taxon>
    </lineage>
</organism>
<keyword evidence="1" id="KW-0808">Transferase</keyword>
<evidence type="ECO:0000313" key="1">
    <source>
        <dbReference type="EMBL" id="RNA15538.1"/>
    </source>
</evidence>
<accession>A0A3M7QX24</accession>
<dbReference type="OrthoDB" id="6378258at2759"/>
<sequence>LETVRRRATKLEPRIRNWSYEDRLTVLGLTPLHERRIRGDLIQLFKFNNGFNEVSWVNPLVQCSSLTQTGPARGIRGHKRRLSGQPSTKCMQRSNFFTNRVDNHWNALPAEVTDSQSINQFKNKYKVFKSSI</sequence>
<protein>
    <submittedName>
        <fullName evidence="1">RNA-directed DNA polymerase from mobile element jockey-like</fullName>
    </submittedName>
</protein>
<keyword evidence="1" id="KW-0548">Nucleotidyltransferase</keyword>
<feature type="non-terminal residue" evidence="1">
    <location>
        <position position="1"/>
    </location>
</feature>